<dbReference type="PATRIC" id="fig|199198.5.peg.3115"/>
<protein>
    <submittedName>
        <fullName evidence="1">Uncharacterized protein</fullName>
    </submittedName>
</protein>
<comment type="caution">
    <text evidence="1">The sequence shown here is derived from an EMBL/GenBank/DDBJ whole genome shotgun (WGS) entry which is preliminary data.</text>
</comment>
<dbReference type="Proteomes" id="UP000050297">
    <property type="component" value="Unassembled WGS sequence"/>
</dbReference>
<accession>A0A0P9HD15</accession>
<evidence type="ECO:0000313" key="1">
    <source>
        <dbReference type="EMBL" id="KPW09717.1"/>
    </source>
</evidence>
<reference evidence="1 2" key="1">
    <citation type="submission" date="2015-09" db="EMBL/GenBank/DDBJ databases">
        <title>Genome announcement of multiple Pseudomonas syringae strains.</title>
        <authorList>
            <person name="Thakur S."/>
            <person name="Wang P.W."/>
            <person name="Gong Y."/>
            <person name="Weir B.S."/>
            <person name="Guttman D.S."/>
        </authorList>
    </citation>
    <scope>NUCLEOTIDE SEQUENCE [LARGE SCALE GENOMIC DNA]</scope>
    <source>
        <strain evidence="1 2">ICMP2802</strain>
    </source>
</reference>
<name>A0A0P9HD15_PSESX</name>
<sequence>MRGYMELISFMKELSDGILDHLPEEQRVGQLTVEEVIEKWMSSKSYCSSLSLRKDIETYISLQKSGDFSVDEILSWYDLCFIPERFGVDEHVFFSDVLKSINFHIEEKRKFFFIKYFGWLGFK</sequence>
<dbReference type="EMBL" id="LJPM01000575">
    <property type="protein sequence ID" value="KPW09717.1"/>
    <property type="molecule type" value="Genomic_DNA"/>
</dbReference>
<evidence type="ECO:0000313" key="2">
    <source>
        <dbReference type="Proteomes" id="UP000050297"/>
    </source>
</evidence>
<gene>
    <name evidence="1" type="ORF">ALO91_101118</name>
</gene>
<dbReference type="AlphaFoldDB" id="A0A0P9HD15"/>
<organism evidence="1 2">
    <name type="scientific">Pseudomonas syringae pv. aceris</name>
    <dbReference type="NCBI Taxonomy" id="199198"/>
    <lineage>
        <taxon>Bacteria</taxon>
        <taxon>Pseudomonadati</taxon>
        <taxon>Pseudomonadota</taxon>
        <taxon>Gammaproteobacteria</taxon>
        <taxon>Pseudomonadales</taxon>
        <taxon>Pseudomonadaceae</taxon>
        <taxon>Pseudomonas</taxon>
        <taxon>Pseudomonas syringae</taxon>
    </lineage>
</organism>
<proteinExistence type="predicted"/>